<keyword evidence="6 7" id="KW-0012">Acyltransferase</keyword>
<keyword evidence="3 7" id="KW-0812">Transmembrane</keyword>
<dbReference type="InterPro" id="IPR039859">
    <property type="entry name" value="PFA4/ZDH16/20/ERF2-like"/>
</dbReference>
<keyword evidence="5 7" id="KW-0472">Membrane</keyword>
<name>A0AAQ4EI18_AMBAM</name>
<keyword evidence="2 7" id="KW-0808">Transferase</keyword>
<gene>
    <name evidence="10" type="ORF">V5799_011020</name>
</gene>
<dbReference type="GO" id="GO:0016020">
    <property type="term" value="C:membrane"/>
    <property type="evidence" value="ECO:0007669"/>
    <property type="project" value="UniProtKB-SubCell"/>
</dbReference>
<evidence type="ECO:0000256" key="4">
    <source>
        <dbReference type="ARBA" id="ARBA00022989"/>
    </source>
</evidence>
<feature type="region of interest" description="Disordered" evidence="8">
    <location>
        <begin position="1"/>
        <end position="20"/>
    </location>
</feature>
<evidence type="ECO:0000256" key="1">
    <source>
        <dbReference type="ARBA" id="ARBA00004141"/>
    </source>
</evidence>
<accession>A0AAQ4EI18</accession>
<dbReference type="GO" id="GO:0019706">
    <property type="term" value="F:protein-cysteine S-palmitoyltransferase activity"/>
    <property type="evidence" value="ECO:0007669"/>
    <property type="project" value="UniProtKB-EC"/>
</dbReference>
<dbReference type="InterPro" id="IPR001594">
    <property type="entry name" value="Palmitoyltrfase_DHHC"/>
</dbReference>
<protein>
    <recommendedName>
        <fullName evidence="7">Palmitoyltransferase</fullName>
        <ecNumber evidence="7">2.3.1.225</ecNumber>
    </recommendedName>
</protein>
<feature type="transmembrane region" description="Helical" evidence="7">
    <location>
        <begin position="106"/>
        <end position="123"/>
    </location>
</feature>
<evidence type="ECO:0000259" key="9">
    <source>
        <dbReference type="Pfam" id="PF01529"/>
    </source>
</evidence>
<organism evidence="10 11">
    <name type="scientific">Amblyomma americanum</name>
    <name type="common">Lone star tick</name>
    <dbReference type="NCBI Taxonomy" id="6943"/>
    <lineage>
        <taxon>Eukaryota</taxon>
        <taxon>Metazoa</taxon>
        <taxon>Ecdysozoa</taxon>
        <taxon>Arthropoda</taxon>
        <taxon>Chelicerata</taxon>
        <taxon>Arachnida</taxon>
        <taxon>Acari</taxon>
        <taxon>Parasitiformes</taxon>
        <taxon>Ixodida</taxon>
        <taxon>Ixodoidea</taxon>
        <taxon>Ixodidae</taxon>
        <taxon>Amblyomminae</taxon>
        <taxon>Amblyomma</taxon>
    </lineage>
</organism>
<keyword evidence="11" id="KW-1185">Reference proteome</keyword>
<comment type="domain">
    <text evidence="7">The DHHC domain is required for palmitoyltransferase activity.</text>
</comment>
<feature type="domain" description="Palmitoyltransferase DHHC" evidence="9">
    <location>
        <begin position="81"/>
        <end position="131"/>
    </location>
</feature>
<comment type="subcellular location">
    <subcellularLocation>
        <location evidence="1">Membrane</location>
        <topology evidence="1">Multi-pass membrane protein</topology>
    </subcellularLocation>
</comment>
<feature type="transmembrane region" description="Helical" evidence="7">
    <location>
        <begin position="63"/>
        <end position="85"/>
    </location>
</feature>
<evidence type="ECO:0000256" key="3">
    <source>
        <dbReference type="ARBA" id="ARBA00022692"/>
    </source>
</evidence>
<dbReference type="EC" id="2.3.1.225" evidence="7"/>
<comment type="catalytic activity">
    <reaction evidence="7">
        <text>L-cysteinyl-[protein] + hexadecanoyl-CoA = S-hexadecanoyl-L-cysteinyl-[protein] + CoA</text>
        <dbReference type="Rhea" id="RHEA:36683"/>
        <dbReference type="Rhea" id="RHEA-COMP:10131"/>
        <dbReference type="Rhea" id="RHEA-COMP:11032"/>
        <dbReference type="ChEBI" id="CHEBI:29950"/>
        <dbReference type="ChEBI" id="CHEBI:57287"/>
        <dbReference type="ChEBI" id="CHEBI:57379"/>
        <dbReference type="ChEBI" id="CHEBI:74151"/>
        <dbReference type="EC" id="2.3.1.225"/>
    </reaction>
</comment>
<dbReference type="Proteomes" id="UP001321473">
    <property type="component" value="Unassembled WGS sequence"/>
</dbReference>
<feature type="transmembrane region" description="Helical" evidence="7">
    <location>
        <begin position="31"/>
        <end position="51"/>
    </location>
</feature>
<sequence length="244" mass="27237">MRSLDTLSVDAREEGPQSGDRKRRRSWLSLLLNWLPLVLVSALFVWAYYAYVLVFCGSVLQDSVFKAAFFGVGFHLLLFLCLWCIPKMDHHCPWFNNCVCFSTYKFFLLTLFYAVALSLFGVATTGKYVVERAVALGLGAFLRHHVTMVLSNETTLENMRAPLFRTPGDSFDIGSYQNFVEVFGPRASLWMLPLFTSTGDGVRFPTKLHPIPEELESQPLSVETSGSNGTLVCSPSATTVAVIP</sequence>
<proteinExistence type="inferred from homology"/>
<dbReference type="PANTHER" id="PTHR12246">
    <property type="entry name" value="PALMITOYLTRANSFERASE ZDHHC16"/>
    <property type="match status" value="1"/>
</dbReference>
<evidence type="ECO:0000256" key="2">
    <source>
        <dbReference type="ARBA" id="ARBA00022679"/>
    </source>
</evidence>
<evidence type="ECO:0000256" key="8">
    <source>
        <dbReference type="SAM" id="MobiDB-lite"/>
    </source>
</evidence>
<evidence type="ECO:0000256" key="6">
    <source>
        <dbReference type="ARBA" id="ARBA00023315"/>
    </source>
</evidence>
<evidence type="ECO:0000313" key="10">
    <source>
        <dbReference type="EMBL" id="KAK8774449.1"/>
    </source>
</evidence>
<dbReference type="EMBL" id="JARKHS020015396">
    <property type="protein sequence ID" value="KAK8774449.1"/>
    <property type="molecule type" value="Genomic_DNA"/>
</dbReference>
<evidence type="ECO:0000256" key="7">
    <source>
        <dbReference type="RuleBase" id="RU079119"/>
    </source>
</evidence>
<reference evidence="10 11" key="1">
    <citation type="journal article" date="2023" name="Arcadia Sci">
        <title>De novo assembly of a long-read Amblyomma americanum tick genome.</title>
        <authorList>
            <person name="Chou S."/>
            <person name="Poskanzer K.E."/>
            <person name="Rollins M."/>
            <person name="Thuy-Boun P.S."/>
        </authorList>
    </citation>
    <scope>NUCLEOTIDE SEQUENCE [LARGE SCALE GENOMIC DNA]</scope>
    <source>
        <strain evidence="10">F_SG_1</strain>
        <tissue evidence="10">Salivary glands</tissue>
    </source>
</reference>
<comment type="caution">
    <text evidence="10">The sequence shown here is derived from an EMBL/GenBank/DDBJ whole genome shotgun (WGS) entry which is preliminary data.</text>
</comment>
<dbReference type="PROSITE" id="PS50216">
    <property type="entry name" value="DHHC"/>
    <property type="match status" value="1"/>
</dbReference>
<dbReference type="AlphaFoldDB" id="A0AAQ4EI18"/>
<dbReference type="Pfam" id="PF01529">
    <property type="entry name" value="DHHC"/>
    <property type="match status" value="1"/>
</dbReference>
<comment type="similarity">
    <text evidence="7">Belongs to the DHHC palmitoyltransferase family.</text>
</comment>
<evidence type="ECO:0000256" key="5">
    <source>
        <dbReference type="ARBA" id="ARBA00023136"/>
    </source>
</evidence>
<evidence type="ECO:0000313" key="11">
    <source>
        <dbReference type="Proteomes" id="UP001321473"/>
    </source>
</evidence>
<keyword evidence="4 7" id="KW-1133">Transmembrane helix</keyword>